<reference evidence="1" key="1">
    <citation type="submission" date="2025-08" db="UniProtKB">
        <authorList>
            <consortium name="Ensembl"/>
        </authorList>
    </citation>
    <scope>IDENTIFICATION</scope>
</reference>
<accession>A0A3Q4HRJ1</accession>
<name>A0A3Q4HRJ1_NEOBR</name>
<dbReference type="InterPro" id="IPR036397">
    <property type="entry name" value="RNaseH_sf"/>
</dbReference>
<organism evidence="1 2">
    <name type="scientific">Neolamprologus brichardi</name>
    <name type="common">Fairy cichlid</name>
    <name type="synonym">Lamprologus brichardi</name>
    <dbReference type="NCBI Taxonomy" id="32507"/>
    <lineage>
        <taxon>Eukaryota</taxon>
        <taxon>Metazoa</taxon>
        <taxon>Chordata</taxon>
        <taxon>Craniata</taxon>
        <taxon>Vertebrata</taxon>
        <taxon>Euteleostomi</taxon>
        <taxon>Actinopterygii</taxon>
        <taxon>Neopterygii</taxon>
        <taxon>Teleostei</taxon>
        <taxon>Neoteleostei</taxon>
        <taxon>Acanthomorphata</taxon>
        <taxon>Ovalentaria</taxon>
        <taxon>Cichlomorphae</taxon>
        <taxon>Cichliformes</taxon>
        <taxon>Cichlidae</taxon>
        <taxon>African cichlids</taxon>
        <taxon>Pseudocrenilabrinae</taxon>
        <taxon>Lamprologini</taxon>
        <taxon>Neolamprologus</taxon>
    </lineage>
</organism>
<sequence>SRQKHLERVKLGHSLGFQQDNDPKHCIWINQVSIKLMGWASQSLDLNAAENVWYKLNKEQSNINQNYTRSLAVAKSLLLFSFMLFPHLNLKALIAVSG</sequence>
<dbReference type="STRING" id="32507.ENSNBRP00000023528"/>
<dbReference type="GO" id="GO:0003676">
    <property type="term" value="F:nucleic acid binding"/>
    <property type="evidence" value="ECO:0007669"/>
    <property type="project" value="InterPro"/>
</dbReference>
<dbReference type="Gene3D" id="3.30.420.10">
    <property type="entry name" value="Ribonuclease H-like superfamily/Ribonuclease H"/>
    <property type="match status" value="1"/>
</dbReference>
<dbReference type="Proteomes" id="UP000261580">
    <property type="component" value="Unassembled WGS sequence"/>
</dbReference>
<proteinExistence type="predicted"/>
<dbReference type="AlphaFoldDB" id="A0A3Q4HRJ1"/>
<evidence type="ECO:0000313" key="2">
    <source>
        <dbReference type="Proteomes" id="UP000261580"/>
    </source>
</evidence>
<dbReference type="Ensembl" id="ENSNBRT00000024142.1">
    <property type="protein sequence ID" value="ENSNBRP00000023528.1"/>
    <property type="gene ID" value="ENSNBRG00000018009.1"/>
</dbReference>
<protein>
    <submittedName>
        <fullName evidence="1">Uncharacterized protein</fullName>
    </submittedName>
</protein>
<keyword evidence="2" id="KW-1185">Reference proteome</keyword>
<reference evidence="1" key="2">
    <citation type="submission" date="2025-09" db="UniProtKB">
        <authorList>
            <consortium name="Ensembl"/>
        </authorList>
    </citation>
    <scope>IDENTIFICATION</scope>
</reference>
<evidence type="ECO:0000313" key="1">
    <source>
        <dbReference type="Ensembl" id="ENSNBRP00000023528.1"/>
    </source>
</evidence>